<keyword evidence="5 8" id="KW-1133">Transmembrane helix</keyword>
<dbReference type="GO" id="GO:0009272">
    <property type="term" value="P:fungal-type cell wall biogenesis"/>
    <property type="evidence" value="ECO:0007669"/>
    <property type="project" value="TreeGrafter"/>
</dbReference>
<gene>
    <name evidence="10" type="ORF">GQ602_005402</name>
</gene>
<evidence type="ECO:0000256" key="8">
    <source>
        <dbReference type="SAM" id="Phobius"/>
    </source>
</evidence>
<dbReference type="Pfam" id="PF14558">
    <property type="entry name" value="TRP_N"/>
    <property type="match status" value="1"/>
</dbReference>
<keyword evidence="6 8" id="KW-0472">Membrane</keyword>
<evidence type="ECO:0000256" key="6">
    <source>
        <dbReference type="ARBA" id="ARBA00023136"/>
    </source>
</evidence>
<feature type="transmembrane region" description="Helical" evidence="8">
    <location>
        <begin position="449"/>
        <end position="469"/>
    </location>
</feature>
<dbReference type="EMBL" id="JAACLJ010000006">
    <property type="protein sequence ID" value="KAF4584029.1"/>
    <property type="molecule type" value="Genomic_DNA"/>
</dbReference>
<dbReference type="InterPro" id="IPR010308">
    <property type="entry name" value="TRP_C"/>
</dbReference>
<dbReference type="PANTHER" id="PTHR31145:SF2">
    <property type="entry name" value="FLAVIN CARRIER PROTEIN 2"/>
    <property type="match status" value="1"/>
</dbReference>
<evidence type="ECO:0000256" key="4">
    <source>
        <dbReference type="ARBA" id="ARBA00022729"/>
    </source>
</evidence>
<reference evidence="10 11" key="1">
    <citation type="journal article" date="2020" name="G3 (Bethesda)">
        <title>Genetic Underpinnings of Host Manipulation by Ophiocordyceps as Revealed by Comparative Transcriptomics.</title>
        <authorList>
            <person name="Will I."/>
            <person name="Das B."/>
            <person name="Trinh T."/>
            <person name="Brachmann A."/>
            <person name="Ohm R.A."/>
            <person name="de Bekker C."/>
        </authorList>
    </citation>
    <scope>NUCLEOTIDE SEQUENCE [LARGE SCALE GENOMIC DNA]</scope>
    <source>
        <strain evidence="10 11">EC05</strain>
    </source>
</reference>
<feature type="region of interest" description="Disordered" evidence="7">
    <location>
        <begin position="697"/>
        <end position="739"/>
    </location>
</feature>
<feature type="transmembrane region" description="Helical" evidence="8">
    <location>
        <begin position="397"/>
        <end position="423"/>
    </location>
</feature>
<feature type="region of interest" description="Disordered" evidence="7">
    <location>
        <begin position="27"/>
        <end position="46"/>
    </location>
</feature>
<name>A0A8H4Q3B0_9HYPO</name>
<feature type="transmembrane region" description="Helical" evidence="8">
    <location>
        <begin position="597"/>
        <end position="618"/>
    </location>
</feature>
<evidence type="ECO:0000313" key="10">
    <source>
        <dbReference type="EMBL" id="KAF4584029.1"/>
    </source>
</evidence>
<comment type="similarity">
    <text evidence="2">Belongs to the transient receptor potential (TRP) ion channel family.</text>
</comment>
<feature type="transmembrane region" description="Helical" evidence="8">
    <location>
        <begin position="475"/>
        <end position="496"/>
    </location>
</feature>
<dbReference type="Proteomes" id="UP000562929">
    <property type="component" value="Unassembled WGS sequence"/>
</dbReference>
<dbReference type="GO" id="GO:0055085">
    <property type="term" value="P:transmembrane transport"/>
    <property type="evidence" value="ECO:0007669"/>
    <property type="project" value="TreeGrafter"/>
</dbReference>
<proteinExistence type="inferred from homology"/>
<evidence type="ECO:0000256" key="3">
    <source>
        <dbReference type="ARBA" id="ARBA00022692"/>
    </source>
</evidence>
<feature type="transmembrane region" description="Helical" evidence="8">
    <location>
        <begin position="565"/>
        <end position="585"/>
    </location>
</feature>
<evidence type="ECO:0000256" key="5">
    <source>
        <dbReference type="ARBA" id="ARBA00022989"/>
    </source>
</evidence>
<dbReference type="InterPro" id="IPR032800">
    <property type="entry name" value="TRP_N"/>
</dbReference>
<feature type="compositionally biased region" description="Basic and acidic residues" evidence="7">
    <location>
        <begin position="697"/>
        <end position="713"/>
    </location>
</feature>
<evidence type="ECO:0000256" key="2">
    <source>
        <dbReference type="ARBA" id="ARBA00010642"/>
    </source>
</evidence>
<evidence type="ECO:0000313" key="11">
    <source>
        <dbReference type="Proteomes" id="UP000562929"/>
    </source>
</evidence>
<comment type="subcellular location">
    <subcellularLocation>
        <location evidence="1">Membrane</location>
        <topology evidence="1">Multi-pass membrane protein</topology>
    </subcellularLocation>
</comment>
<dbReference type="GO" id="GO:0016020">
    <property type="term" value="C:membrane"/>
    <property type="evidence" value="ECO:0007669"/>
    <property type="project" value="UniProtKB-SubCell"/>
</dbReference>
<feature type="compositionally biased region" description="Polar residues" evidence="7">
    <location>
        <begin position="728"/>
        <end position="739"/>
    </location>
</feature>
<comment type="caution">
    <text evidence="10">The sequence shown here is derived from an EMBL/GenBank/DDBJ whole genome shotgun (WGS) entry which is preliminary data.</text>
</comment>
<dbReference type="Pfam" id="PF06011">
    <property type="entry name" value="TRP"/>
    <property type="match status" value="1"/>
</dbReference>
<feature type="transmembrane region" description="Helical" evidence="8">
    <location>
        <begin position="538"/>
        <end position="559"/>
    </location>
</feature>
<dbReference type="OrthoDB" id="5212126at2759"/>
<evidence type="ECO:0000256" key="1">
    <source>
        <dbReference type="ARBA" id="ARBA00004141"/>
    </source>
</evidence>
<keyword evidence="11" id="KW-1185">Reference proteome</keyword>
<dbReference type="SMART" id="SM01320">
    <property type="entry name" value="TRP_N"/>
    <property type="match status" value="1"/>
</dbReference>
<evidence type="ECO:0000256" key="7">
    <source>
        <dbReference type="SAM" id="MobiDB-lite"/>
    </source>
</evidence>
<feature type="domain" description="ML-like" evidence="9">
    <location>
        <begin position="98"/>
        <end position="242"/>
    </location>
</feature>
<dbReference type="InterPro" id="IPR040241">
    <property type="entry name" value="TRP_Flc/Pkd2-like"/>
</dbReference>
<dbReference type="PANTHER" id="PTHR31145">
    <property type="entry name" value="INTEGRAL MEMBRANE PROTEIN (AFU_ORTHOLOGUE AFUA_7G01610)"/>
    <property type="match status" value="1"/>
</dbReference>
<sequence length="739" mass="81272">MRTIYDDDSSLSADRTSSLPLTAYIQTGHKDQDQRNRRGPSLGPSVNAHSAAVVVTSSARHSNIFEFRQSRKFRERSNMRPKLLLLAAAASPLATAERMLLSNSLNSCQEDSAFTASHFNVVYTPNNNSATVKMHVTSTIEGDVMFDVAISAYGYTFFRKPVDPCDMKLDGLCPMVPGKSNQQFNLPIDPESAKQIPAIAFTIPDLDANVRIFVNKTSSDKKTIGSSVSCLEASISNGKTVNLTGVKWATAVIAALALLSSAVFNGLGHFNAAAHVAANSLSLFSFFQAQAIIGLTSVPLPPIVQAWTLNFQWSMGIIRSKVVLGICTWYQRATGGTPSRIFSALRTVSVHVTKRSLDAADKQLVKRGDITHGETGAYTVYGIQRVAFQSKIKSTDLFMTGLIFFYLLFVITGLAVASVKGILELCRRKKWTSRFIDFRNGWRTIIKGIFYRLALLTYPQMSILCLWEFTQADSAAEVVIAVVIFFGLTSVLFWGASRLILIARRSVTLHQNPAYILFADPKVLNKWGFLYIQFRASAYYFIFPTLGYILVKSMLVALGQHSSRGIAQAVGIFLLETGALIAASIMRPWMDKSTNSFNIAICAVNFLNAICLLVFTNVLGAPGLVVGVFSIIFFILNASFSLVLLILLLLTTTLTFFQKNPDARYQIMGDDRASFVKSTPQVNATMELEALAATARGEKLKGTQSKEERESLFRGHRQMGYREASPSAVYNRSGSSLSR</sequence>
<keyword evidence="3 8" id="KW-0812">Transmembrane</keyword>
<organism evidence="10 11">
    <name type="scientific">Ophiocordyceps camponoti-floridani</name>
    <dbReference type="NCBI Taxonomy" id="2030778"/>
    <lineage>
        <taxon>Eukaryota</taxon>
        <taxon>Fungi</taxon>
        <taxon>Dikarya</taxon>
        <taxon>Ascomycota</taxon>
        <taxon>Pezizomycotina</taxon>
        <taxon>Sordariomycetes</taxon>
        <taxon>Hypocreomycetidae</taxon>
        <taxon>Hypocreales</taxon>
        <taxon>Ophiocordycipitaceae</taxon>
        <taxon>Ophiocordyceps</taxon>
    </lineage>
</organism>
<accession>A0A8H4Q3B0</accession>
<protein>
    <submittedName>
        <fullName evidence="10">Calcium- spray protein</fullName>
    </submittedName>
</protein>
<dbReference type="AlphaFoldDB" id="A0A8H4Q3B0"/>
<keyword evidence="4" id="KW-0732">Signal</keyword>
<evidence type="ECO:0000259" key="9">
    <source>
        <dbReference type="SMART" id="SM01320"/>
    </source>
</evidence>
<feature type="transmembrane region" description="Helical" evidence="8">
    <location>
        <begin position="624"/>
        <end position="650"/>
    </location>
</feature>